<feature type="binding site" evidence="16">
    <location>
        <position position="166"/>
    </location>
    <ligand>
        <name>Zn(2+)</name>
        <dbReference type="ChEBI" id="CHEBI:29105"/>
        <note>catalytic</note>
    </ligand>
</feature>
<keyword evidence="9 14" id="KW-0862">Zinc</keyword>
<evidence type="ECO:0000256" key="3">
    <source>
        <dbReference type="ARBA" id="ARBA00022475"/>
    </source>
</evidence>
<dbReference type="InterPro" id="IPR046342">
    <property type="entry name" value="CBS_dom_sf"/>
</dbReference>
<name>A0A7W7MV84_9ACTN</name>
<feature type="transmembrane region" description="Helical" evidence="14">
    <location>
        <begin position="109"/>
        <end position="133"/>
    </location>
</feature>
<feature type="binding site" evidence="16">
    <location>
        <position position="67"/>
    </location>
    <ligand>
        <name>Zn(2+)</name>
        <dbReference type="ChEBI" id="CHEBI:29105"/>
        <note>catalytic</note>
    </ligand>
</feature>
<gene>
    <name evidence="20" type="ORF">F4557_000023</name>
    <name evidence="19" type="ORF">GCM10009546_00030</name>
</gene>
<reference evidence="19" key="3">
    <citation type="submission" date="2023-12" db="EMBL/GenBank/DDBJ databases">
        <authorList>
            <person name="Sun Q."/>
            <person name="Inoue M."/>
        </authorList>
    </citation>
    <scope>NUCLEOTIDE SEQUENCE</scope>
    <source>
        <strain evidence="19">JCM 10667</strain>
    </source>
</reference>
<dbReference type="PANTHER" id="PTHR39188">
    <property type="entry name" value="MEMBRANE-ASSOCIATED ZINC METALLOPROTEASE M50B"/>
    <property type="match status" value="1"/>
</dbReference>
<keyword evidence="7" id="KW-0677">Repeat</keyword>
<evidence type="ECO:0000256" key="13">
    <source>
        <dbReference type="ARBA" id="ARBA00023136"/>
    </source>
</evidence>
<comment type="caution">
    <text evidence="14">Lacks conserved residue(s) required for the propagation of feature annotation.</text>
</comment>
<dbReference type="Pfam" id="PF00571">
    <property type="entry name" value="CBS"/>
    <property type="match status" value="2"/>
</dbReference>
<keyword evidence="4 14" id="KW-0645">Protease</keyword>
<evidence type="ECO:0000256" key="12">
    <source>
        <dbReference type="ARBA" id="ARBA00023122"/>
    </source>
</evidence>
<evidence type="ECO:0000313" key="21">
    <source>
        <dbReference type="Proteomes" id="UP000549343"/>
    </source>
</evidence>
<evidence type="ECO:0000256" key="6">
    <source>
        <dbReference type="ARBA" id="ARBA00022723"/>
    </source>
</evidence>
<comment type="subcellular location">
    <subcellularLocation>
        <location evidence="1">Cell membrane</location>
        <topology evidence="1">Multi-pass membrane protein</topology>
    </subcellularLocation>
</comment>
<feature type="active site" evidence="15">
    <location>
        <position position="68"/>
    </location>
</feature>
<evidence type="ECO:0000256" key="16">
    <source>
        <dbReference type="PIRSR" id="PIRSR006404-2"/>
    </source>
</evidence>
<dbReference type="SUPFAM" id="SSF54631">
    <property type="entry name" value="CBS-domain pair"/>
    <property type="match status" value="1"/>
</dbReference>
<dbReference type="Pfam" id="PF02163">
    <property type="entry name" value="Peptidase_M50"/>
    <property type="match status" value="2"/>
</dbReference>
<evidence type="ECO:0000256" key="8">
    <source>
        <dbReference type="ARBA" id="ARBA00022801"/>
    </source>
</evidence>
<evidence type="ECO:0000313" key="20">
    <source>
        <dbReference type="EMBL" id="MBB4771605.1"/>
    </source>
</evidence>
<dbReference type="InterPro" id="IPR000644">
    <property type="entry name" value="CBS_dom"/>
</dbReference>
<accession>A0A7W7MV84</accession>
<evidence type="ECO:0000313" key="19">
    <source>
        <dbReference type="EMBL" id="GAA0541960.1"/>
    </source>
</evidence>
<keyword evidence="8 14" id="KW-0378">Hydrolase</keyword>
<keyword evidence="11 14" id="KW-0482">Metalloprotease</keyword>
<feature type="binding site" evidence="16">
    <location>
        <position position="71"/>
    </location>
    <ligand>
        <name>Zn(2+)</name>
        <dbReference type="ChEBI" id="CHEBI:29105"/>
        <note>catalytic</note>
    </ligand>
</feature>
<evidence type="ECO:0000256" key="4">
    <source>
        <dbReference type="ARBA" id="ARBA00022670"/>
    </source>
</evidence>
<dbReference type="GO" id="GO:0006508">
    <property type="term" value="P:proteolysis"/>
    <property type="evidence" value="ECO:0007669"/>
    <property type="project" value="UniProtKB-KW"/>
</dbReference>
<evidence type="ECO:0000256" key="9">
    <source>
        <dbReference type="ARBA" id="ARBA00022833"/>
    </source>
</evidence>
<keyword evidence="12 17" id="KW-0129">CBS domain</keyword>
<dbReference type="PANTHER" id="PTHR39188:SF3">
    <property type="entry name" value="STAGE IV SPORULATION PROTEIN FB"/>
    <property type="match status" value="1"/>
</dbReference>
<comment type="cofactor">
    <cofactor evidence="14 16">
        <name>Zn(2+)</name>
        <dbReference type="ChEBI" id="CHEBI:29105"/>
    </cofactor>
    <text evidence="14 16">Binds 1 zinc ion per subunit.</text>
</comment>
<evidence type="ECO:0000313" key="22">
    <source>
        <dbReference type="Proteomes" id="UP001501427"/>
    </source>
</evidence>
<keyword evidence="6 14" id="KW-0479">Metal-binding</keyword>
<evidence type="ECO:0000256" key="15">
    <source>
        <dbReference type="PIRSR" id="PIRSR006404-1"/>
    </source>
</evidence>
<dbReference type="InterPro" id="IPR008915">
    <property type="entry name" value="Peptidase_M50"/>
</dbReference>
<feature type="domain" description="CBS" evidence="18">
    <location>
        <begin position="252"/>
        <end position="309"/>
    </location>
</feature>
<keyword evidence="3" id="KW-1003">Cell membrane</keyword>
<keyword evidence="13 14" id="KW-0472">Membrane</keyword>
<dbReference type="PIRSF" id="PIRSF006404">
    <property type="entry name" value="UCP006404_Pept_M50_CBS"/>
    <property type="match status" value="1"/>
</dbReference>
<feature type="domain" description="CBS" evidence="18">
    <location>
        <begin position="316"/>
        <end position="374"/>
    </location>
</feature>
<evidence type="ECO:0000256" key="2">
    <source>
        <dbReference type="ARBA" id="ARBA00007931"/>
    </source>
</evidence>
<evidence type="ECO:0000256" key="17">
    <source>
        <dbReference type="PROSITE-ProRule" id="PRU00703"/>
    </source>
</evidence>
<protein>
    <recommendedName>
        <fullName evidence="14">Zinc metalloprotease</fullName>
    </recommendedName>
</protein>
<organism evidence="20 21">
    <name type="scientific">Actinomadura livida</name>
    <dbReference type="NCBI Taxonomy" id="79909"/>
    <lineage>
        <taxon>Bacteria</taxon>
        <taxon>Bacillati</taxon>
        <taxon>Actinomycetota</taxon>
        <taxon>Actinomycetes</taxon>
        <taxon>Streptosporangiales</taxon>
        <taxon>Thermomonosporaceae</taxon>
        <taxon>Actinomadura</taxon>
    </lineage>
</organism>
<proteinExistence type="inferred from homology"/>
<keyword evidence="22" id="KW-1185">Reference proteome</keyword>
<evidence type="ECO:0000256" key="11">
    <source>
        <dbReference type="ARBA" id="ARBA00023049"/>
    </source>
</evidence>
<dbReference type="GO" id="GO:0008237">
    <property type="term" value="F:metallopeptidase activity"/>
    <property type="evidence" value="ECO:0007669"/>
    <property type="project" value="UniProtKB-UniRule"/>
</dbReference>
<keyword evidence="10 14" id="KW-1133">Transmembrane helix</keyword>
<dbReference type="InterPro" id="IPR016483">
    <property type="entry name" value="UCP006404_Pept_M50_CBS"/>
</dbReference>
<dbReference type="SMART" id="SM00116">
    <property type="entry name" value="CBS"/>
    <property type="match status" value="2"/>
</dbReference>
<evidence type="ECO:0000259" key="18">
    <source>
        <dbReference type="PROSITE" id="PS51371"/>
    </source>
</evidence>
<comment type="caution">
    <text evidence="20">The sequence shown here is derived from an EMBL/GenBank/DDBJ whole genome shotgun (WGS) entry which is preliminary data.</text>
</comment>
<evidence type="ECO:0000256" key="5">
    <source>
        <dbReference type="ARBA" id="ARBA00022692"/>
    </source>
</evidence>
<reference evidence="20 21" key="2">
    <citation type="submission" date="2020-08" db="EMBL/GenBank/DDBJ databases">
        <title>Sequencing the genomes of 1000 actinobacteria strains.</title>
        <authorList>
            <person name="Klenk H.-P."/>
        </authorList>
    </citation>
    <scope>NUCLEOTIDE SEQUENCE [LARGE SCALE GENOMIC DNA]</scope>
    <source>
        <strain evidence="20 21">DSM 44772</strain>
    </source>
</reference>
<feature type="transmembrane region" description="Helical" evidence="14">
    <location>
        <begin position="12"/>
        <end position="34"/>
    </location>
</feature>
<dbReference type="GO" id="GO:0005886">
    <property type="term" value="C:plasma membrane"/>
    <property type="evidence" value="ECO:0007669"/>
    <property type="project" value="UniProtKB-SubCell"/>
</dbReference>
<reference evidence="19 22" key="1">
    <citation type="journal article" date="2019" name="Int. J. Syst. Evol. Microbiol.">
        <title>The Global Catalogue of Microorganisms (GCM) 10K type strain sequencing project: providing services to taxonomists for standard genome sequencing and annotation.</title>
        <authorList>
            <consortium name="The Broad Institute Genomics Platform"/>
            <consortium name="The Broad Institute Genome Sequencing Center for Infectious Disease"/>
            <person name="Wu L."/>
            <person name="Ma J."/>
        </authorList>
    </citation>
    <scope>NUCLEOTIDE SEQUENCE [LARGE SCALE GENOMIC DNA]</scope>
    <source>
        <strain evidence="19 22">JCM 10667</strain>
    </source>
</reference>
<feature type="transmembrane region" description="Helical" evidence="14">
    <location>
        <begin position="46"/>
        <end position="67"/>
    </location>
</feature>
<dbReference type="GO" id="GO:0046872">
    <property type="term" value="F:metal ion binding"/>
    <property type="evidence" value="ECO:0007669"/>
    <property type="project" value="UniProtKB-UniRule"/>
</dbReference>
<dbReference type="Proteomes" id="UP000549343">
    <property type="component" value="Unassembled WGS sequence"/>
</dbReference>
<sequence>MRESIRLGHIAGIRVGLNVSVLVIVLILVFGLAFGRFPEVYPDHATWAYVVAGLVSAILLLASLLAHELAHAVVARRNGIEVEGITLWLLGGVAQLRGEPRTSGADLRIAIVGPAISLVVGAVFAVLAMLAAAADAPDLLFGTLAYLAGLNVILAVFNMIPAAPLDGGRVLRAFLWWRRGDRTGAAVTAARAGRVFGLALIAAGFVQFVLGAGFGGLWLALIGFFLVSAASAEEQQTRVQAALHDVRTADVMTPDPLVMDAATTVQELIHNVVLTHRYSTYPLVENGRLAGLVTLNRVRATPPEERHALRLADIACPPDEVPTATPNEPLTDLLPRMAGCTDGRAVILDDTGHVVGLITASDIARALQTADLRTTPRGPWPS</sequence>
<evidence type="ECO:0000256" key="1">
    <source>
        <dbReference type="ARBA" id="ARBA00004651"/>
    </source>
</evidence>
<dbReference type="Gene3D" id="3.10.580.10">
    <property type="entry name" value="CBS-domain"/>
    <property type="match status" value="2"/>
</dbReference>
<keyword evidence="5 14" id="KW-0812">Transmembrane</keyword>
<feature type="transmembrane region" description="Helical" evidence="14">
    <location>
        <begin position="139"/>
        <end position="163"/>
    </location>
</feature>
<dbReference type="AlphaFoldDB" id="A0A7W7MV84"/>
<comment type="similarity">
    <text evidence="2 14">Belongs to the peptidase M50B family.</text>
</comment>
<evidence type="ECO:0000256" key="14">
    <source>
        <dbReference type="PIRNR" id="PIRNR006404"/>
    </source>
</evidence>
<dbReference type="CDD" id="cd06164">
    <property type="entry name" value="S2P-M50_SpoIVFB_CBS"/>
    <property type="match status" value="1"/>
</dbReference>
<dbReference type="EMBL" id="BAAAHD010000001">
    <property type="protein sequence ID" value="GAA0541960.1"/>
    <property type="molecule type" value="Genomic_DNA"/>
</dbReference>
<evidence type="ECO:0000256" key="7">
    <source>
        <dbReference type="ARBA" id="ARBA00022737"/>
    </source>
</evidence>
<dbReference type="EMBL" id="JACHMV010000001">
    <property type="protein sequence ID" value="MBB4771605.1"/>
    <property type="molecule type" value="Genomic_DNA"/>
</dbReference>
<dbReference type="Proteomes" id="UP001501427">
    <property type="component" value="Unassembled WGS sequence"/>
</dbReference>
<dbReference type="PROSITE" id="PS51371">
    <property type="entry name" value="CBS"/>
    <property type="match status" value="2"/>
</dbReference>
<evidence type="ECO:0000256" key="10">
    <source>
        <dbReference type="ARBA" id="ARBA00022989"/>
    </source>
</evidence>
<dbReference type="RefSeq" id="WP_184878211.1">
    <property type="nucleotide sequence ID" value="NZ_BAAAHD010000001.1"/>
</dbReference>